<comment type="subcellular location">
    <subcellularLocation>
        <location evidence="1">Membrane</location>
        <topology evidence="1">Multi-pass membrane protein</topology>
    </subcellularLocation>
</comment>
<dbReference type="PANTHER" id="PTHR20855">
    <property type="entry name" value="ADIPOR/PROGESTIN RECEPTOR-RELATED"/>
    <property type="match status" value="1"/>
</dbReference>
<evidence type="ECO:0000256" key="7">
    <source>
        <dbReference type="SAM" id="MobiDB-lite"/>
    </source>
</evidence>
<evidence type="ECO:0000256" key="5">
    <source>
        <dbReference type="ARBA" id="ARBA00023136"/>
    </source>
</evidence>
<evidence type="ECO:0000256" key="3">
    <source>
        <dbReference type="ARBA" id="ARBA00022692"/>
    </source>
</evidence>
<feature type="transmembrane region" description="Helical" evidence="8">
    <location>
        <begin position="131"/>
        <end position="152"/>
    </location>
</feature>
<feature type="transmembrane region" description="Helical" evidence="8">
    <location>
        <begin position="106"/>
        <end position="124"/>
    </location>
</feature>
<keyword evidence="10" id="KW-1185">Reference proteome</keyword>
<feature type="binding site" evidence="6">
    <location>
        <position position="153"/>
    </location>
    <ligand>
        <name>Zn(2+)</name>
        <dbReference type="ChEBI" id="CHEBI:29105"/>
    </ligand>
</feature>
<accession>A0ABD1F014</accession>
<name>A0ABD1F014_HYPHA</name>
<dbReference type="EMBL" id="JBDJPC010000004">
    <property type="protein sequence ID" value="KAL1506488.1"/>
    <property type="molecule type" value="Genomic_DNA"/>
</dbReference>
<comment type="similarity">
    <text evidence="2">Belongs to the ADIPOR family.</text>
</comment>
<dbReference type="Pfam" id="PF03006">
    <property type="entry name" value="HlyIII"/>
    <property type="match status" value="1"/>
</dbReference>
<keyword evidence="4 8" id="KW-1133">Transmembrane helix</keyword>
<sequence>MLLGCQEDQPRLRNVCDNEADKLKVSKNDDEEKEEGGKKDPDMEIKKEIEQDQKENPVINNKLLCVKDMPPHLQFNPHILEGYRPLQSPLGCIRSAFQWHNESVNIITHAIPIFYIIFTVPDVLPWHSKELTFLAWCHIAGILCPWLGSFAYHMFMNLNYGPTAYYILLQIDMLGIWTSQSIGALPLLFATTKCLPSVVRWCVILFYCFLSLWGLYKAMIAWSPWERRLCFLLPFLTRIALWCLRLTKSGGGDPAAFPHVILQDVVSIIGGCIGAVHVPEKWFPGYVDLFMNSHNIMHVMVVAAVWSMHQATILDLHWLAKNHC</sequence>
<dbReference type="InterPro" id="IPR004254">
    <property type="entry name" value="AdipoR/HlyIII-related"/>
</dbReference>
<evidence type="ECO:0000256" key="1">
    <source>
        <dbReference type="ARBA" id="ARBA00004141"/>
    </source>
</evidence>
<comment type="caution">
    <text evidence="9">The sequence shown here is derived from an EMBL/GenBank/DDBJ whole genome shotgun (WGS) entry which is preliminary data.</text>
</comment>
<gene>
    <name evidence="9" type="ORF">ABEB36_005846</name>
</gene>
<evidence type="ECO:0000256" key="2">
    <source>
        <dbReference type="ARBA" id="ARBA00007018"/>
    </source>
</evidence>
<protein>
    <recommendedName>
        <fullName evidence="11">Progestin and adipoQ receptor family member 4</fullName>
    </recommendedName>
</protein>
<dbReference type="Proteomes" id="UP001566132">
    <property type="component" value="Unassembled WGS sequence"/>
</dbReference>
<evidence type="ECO:0000256" key="4">
    <source>
        <dbReference type="ARBA" id="ARBA00022989"/>
    </source>
</evidence>
<evidence type="ECO:0000256" key="8">
    <source>
        <dbReference type="SAM" id="Phobius"/>
    </source>
</evidence>
<keyword evidence="3 8" id="KW-0812">Transmembrane</keyword>
<evidence type="ECO:0000256" key="6">
    <source>
        <dbReference type="PIRSR" id="PIRSR604254-1"/>
    </source>
</evidence>
<dbReference type="GO" id="GO:0016020">
    <property type="term" value="C:membrane"/>
    <property type="evidence" value="ECO:0007669"/>
    <property type="project" value="UniProtKB-SubCell"/>
</dbReference>
<dbReference type="AlphaFoldDB" id="A0ABD1F014"/>
<keyword evidence="5 8" id="KW-0472">Membrane</keyword>
<feature type="transmembrane region" description="Helical" evidence="8">
    <location>
        <begin position="201"/>
        <end position="219"/>
    </location>
</feature>
<feature type="region of interest" description="Disordered" evidence="7">
    <location>
        <begin position="18"/>
        <end position="45"/>
    </location>
</feature>
<feature type="binding site" evidence="6">
    <location>
        <position position="298"/>
    </location>
    <ligand>
        <name>Zn(2+)</name>
        <dbReference type="ChEBI" id="CHEBI:29105"/>
    </ligand>
</feature>
<reference evidence="9 10" key="1">
    <citation type="submission" date="2024-05" db="EMBL/GenBank/DDBJ databases">
        <title>Genetic variation in Jamaican populations of the coffee berry borer (Hypothenemus hampei).</title>
        <authorList>
            <person name="Errbii M."/>
            <person name="Myrie A."/>
        </authorList>
    </citation>
    <scope>NUCLEOTIDE SEQUENCE [LARGE SCALE GENOMIC DNA]</scope>
    <source>
        <strain evidence="9">JA-Hopewell-2020-01-JO</strain>
        <tissue evidence="9">Whole body</tissue>
    </source>
</reference>
<evidence type="ECO:0000313" key="9">
    <source>
        <dbReference type="EMBL" id="KAL1506488.1"/>
    </source>
</evidence>
<keyword evidence="6" id="KW-0479">Metal-binding</keyword>
<evidence type="ECO:0000313" key="10">
    <source>
        <dbReference type="Proteomes" id="UP001566132"/>
    </source>
</evidence>
<dbReference type="PANTHER" id="PTHR20855:SF138">
    <property type="entry name" value="PROGESTIN AND ADIPOQ RECEPTOR FAMILY MEMBER 4"/>
    <property type="match status" value="1"/>
</dbReference>
<feature type="binding site" evidence="6">
    <location>
        <position position="294"/>
    </location>
    <ligand>
        <name>Zn(2+)</name>
        <dbReference type="ChEBI" id="CHEBI:29105"/>
    </ligand>
</feature>
<feature type="transmembrane region" description="Helical" evidence="8">
    <location>
        <begin position="164"/>
        <end position="189"/>
    </location>
</feature>
<organism evidence="9 10">
    <name type="scientific">Hypothenemus hampei</name>
    <name type="common">Coffee berry borer</name>
    <dbReference type="NCBI Taxonomy" id="57062"/>
    <lineage>
        <taxon>Eukaryota</taxon>
        <taxon>Metazoa</taxon>
        <taxon>Ecdysozoa</taxon>
        <taxon>Arthropoda</taxon>
        <taxon>Hexapoda</taxon>
        <taxon>Insecta</taxon>
        <taxon>Pterygota</taxon>
        <taxon>Neoptera</taxon>
        <taxon>Endopterygota</taxon>
        <taxon>Coleoptera</taxon>
        <taxon>Polyphaga</taxon>
        <taxon>Cucujiformia</taxon>
        <taxon>Curculionidae</taxon>
        <taxon>Scolytinae</taxon>
        <taxon>Hypothenemus</taxon>
    </lineage>
</organism>
<evidence type="ECO:0008006" key="11">
    <source>
        <dbReference type="Google" id="ProtNLM"/>
    </source>
</evidence>
<proteinExistence type="inferred from homology"/>
<keyword evidence="6" id="KW-0862">Zinc</keyword>